<dbReference type="EMBL" id="CP003153">
    <property type="protein sequence ID" value="AEV24799.1"/>
    <property type="molecule type" value="Genomic_DNA"/>
</dbReference>
<feature type="coiled-coil region" evidence="1">
    <location>
        <begin position="60"/>
        <end position="96"/>
    </location>
</feature>
<dbReference type="RefSeq" id="WP_014235500.1">
    <property type="nucleotide sequence ID" value="NC_016616.1"/>
</dbReference>
<protein>
    <recommendedName>
        <fullName evidence="4">Nucleotidyltransferase</fullName>
    </recommendedName>
</protein>
<dbReference type="STRING" id="640081.Dsui_0385"/>
<gene>
    <name evidence="2" type="ordered locus">Dsui_0385</name>
</gene>
<evidence type="ECO:0008006" key="4">
    <source>
        <dbReference type="Google" id="ProtNLM"/>
    </source>
</evidence>
<reference evidence="2 3" key="1">
    <citation type="journal article" date="2012" name="J. Bacteriol.">
        <title>Complete genome sequence of the anaerobic perchlorate-reducing bacterium Azospira suillum strain PS.</title>
        <authorList>
            <person name="Byrne-Bailey K.G."/>
            <person name="Coates J.D."/>
        </authorList>
    </citation>
    <scope>NUCLEOTIDE SEQUENCE [LARGE SCALE GENOMIC DNA]</scope>
    <source>
        <strain evidence="3">ATCC BAA-33 / DSM 13638 / PS</strain>
    </source>
</reference>
<name>G8QP00_AZOOP</name>
<dbReference type="KEGG" id="dsu:Dsui_0385"/>
<evidence type="ECO:0000313" key="2">
    <source>
        <dbReference type="EMBL" id="AEV24799.1"/>
    </source>
</evidence>
<dbReference type="eggNOG" id="COG1418">
    <property type="taxonomic scope" value="Bacteria"/>
</dbReference>
<dbReference type="OrthoDB" id="9157371at2"/>
<evidence type="ECO:0000256" key="1">
    <source>
        <dbReference type="SAM" id="Coils"/>
    </source>
</evidence>
<dbReference type="Proteomes" id="UP000005633">
    <property type="component" value="Chromosome"/>
</dbReference>
<sequence>MKPSSRRADAQASRNAHLRQLIASTAARLMAEDGIADYPLAKRKAARQLGSPDTDALPTNAEVESELRAYQALYQEREQKERIDELRGKAAEMMEIMTPFHPYLTGSVLDGSAGRYAEVDILLYPDSAKEVEIFLLNRQIPFEHTTPRHDRVDAVLQLDMEGDTINLVIYPPQDERTASRSRDGRLRERARLEAVRALLPANP</sequence>
<dbReference type="HOGENOM" id="CLU_086367_0_0_4"/>
<dbReference type="AlphaFoldDB" id="G8QP00"/>
<accession>G8QP00</accession>
<organism evidence="2 3">
    <name type="scientific">Azospira oryzae (strain ATCC BAA-33 / DSM 13638 / PS)</name>
    <name type="common">Dechlorosoma suillum</name>
    <dbReference type="NCBI Taxonomy" id="640081"/>
    <lineage>
        <taxon>Bacteria</taxon>
        <taxon>Pseudomonadati</taxon>
        <taxon>Pseudomonadota</taxon>
        <taxon>Betaproteobacteria</taxon>
        <taxon>Rhodocyclales</taxon>
        <taxon>Rhodocyclaceae</taxon>
        <taxon>Azospira</taxon>
    </lineage>
</organism>
<keyword evidence="1" id="KW-0175">Coiled coil</keyword>
<proteinExistence type="predicted"/>
<evidence type="ECO:0000313" key="3">
    <source>
        <dbReference type="Proteomes" id="UP000005633"/>
    </source>
</evidence>